<dbReference type="SUPFAM" id="SSF46785">
    <property type="entry name" value="Winged helix' DNA-binding domain"/>
    <property type="match status" value="1"/>
</dbReference>
<protein>
    <submittedName>
        <fullName evidence="4">Replication initiation protein</fullName>
    </submittedName>
</protein>
<dbReference type="InterPro" id="IPR036390">
    <property type="entry name" value="WH_DNA-bd_sf"/>
</dbReference>
<evidence type="ECO:0000256" key="1">
    <source>
        <dbReference type="ARBA" id="ARBA00038283"/>
    </source>
</evidence>
<dbReference type="EMBL" id="JAQSIO010000001">
    <property type="protein sequence ID" value="MDD0813178.1"/>
    <property type="molecule type" value="Genomic_DNA"/>
</dbReference>
<dbReference type="Gene3D" id="1.10.10.10">
    <property type="entry name" value="Winged helix-like DNA-binding domain superfamily/Winged helix DNA-binding domain"/>
    <property type="match status" value="1"/>
</dbReference>
<comment type="similarity">
    <text evidence="1">Belongs to the initiator RepB protein family.</text>
</comment>
<keyword evidence="5" id="KW-1185">Reference proteome</keyword>
<evidence type="ECO:0000256" key="2">
    <source>
        <dbReference type="SAM" id="MobiDB-lite"/>
    </source>
</evidence>
<name>A0ABT5M9C1_9BURK</name>
<dbReference type="Proteomes" id="UP001528672">
    <property type="component" value="Unassembled WGS sequence"/>
</dbReference>
<evidence type="ECO:0000259" key="3">
    <source>
        <dbReference type="Pfam" id="PF01051"/>
    </source>
</evidence>
<dbReference type="Pfam" id="PF01051">
    <property type="entry name" value="Rep3_N"/>
    <property type="match status" value="1"/>
</dbReference>
<feature type="region of interest" description="Disordered" evidence="2">
    <location>
        <begin position="1"/>
        <end position="21"/>
    </location>
</feature>
<organism evidence="4 5">
    <name type="scientific">Curvibacter microcysteis</name>
    <dbReference type="NCBI Taxonomy" id="3026419"/>
    <lineage>
        <taxon>Bacteria</taxon>
        <taxon>Pseudomonadati</taxon>
        <taxon>Pseudomonadota</taxon>
        <taxon>Betaproteobacteria</taxon>
        <taxon>Burkholderiales</taxon>
        <taxon>Comamonadaceae</taxon>
        <taxon>Curvibacter</taxon>
    </lineage>
</organism>
<comment type="caution">
    <text evidence="4">The sequence shown here is derived from an EMBL/GenBank/DDBJ whole genome shotgun (WGS) entry which is preliminary data.</text>
</comment>
<sequence>MSEQEDQQVVEAGSAKKRSPRRVRAFVAQPVVTSPQGPFASDELRKPVNTLAIVPQSKKITPLFRKAYNVMLFLAQEQGIEKDVYRAPLSEVLSGLDFDSHDTALVKKHFRAMATTAVEWQSPTTGEGANWAISGLIGHAELKTERNQTWLEWSYSVKLKHELLEPSVFARLSIEIISQLRSHAAIALYEICGRYRDIGRTSRQHWSWWRPVLSGKPETDKQKELEYRFFKRDVLKPAIAELNAMSDLEVELVEFKQGRYTADLQFSIKKKKQANLPPTKAPKPVDLSLIVSAAALGVDEDRAEQMLIDYGPEALKEGLASLERRIATAYPEPLRDPTRYLKSLMPADATKVVKKLPLDKAEAQASEVAHKEAPVQRQAAWTEEWLRLRKQSLLDQLEALSEEEQGDMEAALLADMDARNAHPSLKKRLQMSGWRHPMVRHEMVRFYALAVIGDGWDKPNAEQLLEIAANMS</sequence>
<dbReference type="InterPro" id="IPR036388">
    <property type="entry name" value="WH-like_DNA-bd_sf"/>
</dbReference>
<accession>A0ABT5M9C1</accession>
<feature type="domain" description="Initiator Rep protein WH1" evidence="3">
    <location>
        <begin position="81"/>
        <end position="192"/>
    </location>
</feature>
<evidence type="ECO:0000313" key="4">
    <source>
        <dbReference type="EMBL" id="MDD0813178.1"/>
    </source>
</evidence>
<dbReference type="Pfam" id="PF21205">
    <property type="entry name" value="Rep3_C"/>
    <property type="match status" value="1"/>
</dbReference>
<reference evidence="4 5" key="1">
    <citation type="submission" date="2023-02" db="EMBL/GenBank/DDBJ databases">
        <title>Bacterial whole genome sequence for Curvibacter sp. HBC28.</title>
        <authorList>
            <person name="Le V."/>
            <person name="Ko S.-R."/>
            <person name="Ahn C.-Y."/>
            <person name="Oh H.-M."/>
        </authorList>
    </citation>
    <scope>NUCLEOTIDE SEQUENCE [LARGE SCALE GENOMIC DNA]</scope>
    <source>
        <strain evidence="4 5">HBC28</strain>
    </source>
</reference>
<gene>
    <name evidence="4" type="ORF">PSQ39_00900</name>
</gene>
<dbReference type="RefSeq" id="WP_273924709.1">
    <property type="nucleotide sequence ID" value="NZ_JAQSIO010000001.1"/>
</dbReference>
<dbReference type="InterPro" id="IPR000525">
    <property type="entry name" value="Initiator_Rep_WH1"/>
</dbReference>
<evidence type="ECO:0000313" key="5">
    <source>
        <dbReference type="Proteomes" id="UP001528672"/>
    </source>
</evidence>
<proteinExistence type="inferred from homology"/>